<dbReference type="Proteomes" id="UP000663852">
    <property type="component" value="Unassembled WGS sequence"/>
</dbReference>
<name>A0A813XSZ8_ADIRI</name>
<gene>
    <name evidence="2" type="ORF">EDS130_LOCUS22824</name>
    <name evidence="1" type="ORF">XAT740_LOCUS6656</name>
</gene>
<keyword evidence="3" id="KW-1185">Reference proteome</keyword>
<sequence length="71" mass="7902">MPQSRAYYHSNYYPPPYNGSAEGYPLYPMNPENNNVESPYSFWSGVKTTGGIMKIFISAGRLAVAIFDSVS</sequence>
<dbReference type="EMBL" id="CAJNOR010000304">
    <property type="protein sequence ID" value="CAF0874272.1"/>
    <property type="molecule type" value="Genomic_DNA"/>
</dbReference>
<comment type="caution">
    <text evidence="1">The sequence shown here is derived from an EMBL/GenBank/DDBJ whole genome shotgun (WGS) entry which is preliminary data.</text>
</comment>
<reference evidence="1" key="1">
    <citation type="submission" date="2021-02" db="EMBL/GenBank/DDBJ databases">
        <authorList>
            <person name="Nowell W R."/>
        </authorList>
    </citation>
    <scope>NUCLEOTIDE SEQUENCE</scope>
</reference>
<organism evidence="1 3">
    <name type="scientific">Adineta ricciae</name>
    <name type="common">Rotifer</name>
    <dbReference type="NCBI Taxonomy" id="249248"/>
    <lineage>
        <taxon>Eukaryota</taxon>
        <taxon>Metazoa</taxon>
        <taxon>Spiralia</taxon>
        <taxon>Gnathifera</taxon>
        <taxon>Rotifera</taxon>
        <taxon>Eurotatoria</taxon>
        <taxon>Bdelloidea</taxon>
        <taxon>Adinetida</taxon>
        <taxon>Adinetidae</taxon>
        <taxon>Adineta</taxon>
    </lineage>
</organism>
<proteinExistence type="predicted"/>
<accession>A0A813XSZ8</accession>
<protein>
    <submittedName>
        <fullName evidence="1">Uncharacterized protein</fullName>
    </submittedName>
</protein>
<dbReference type="EMBL" id="CAJNOJ010000122">
    <property type="protein sequence ID" value="CAF1155107.1"/>
    <property type="molecule type" value="Genomic_DNA"/>
</dbReference>
<evidence type="ECO:0000313" key="1">
    <source>
        <dbReference type="EMBL" id="CAF0874272.1"/>
    </source>
</evidence>
<dbReference type="Proteomes" id="UP000663828">
    <property type="component" value="Unassembled WGS sequence"/>
</dbReference>
<evidence type="ECO:0000313" key="3">
    <source>
        <dbReference type="Proteomes" id="UP000663828"/>
    </source>
</evidence>
<dbReference type="AlphaFoldDB" id="A0A813XSZ8"/>
<evidence type="ECO:0000313" key="2">
    <source>
        <dbReference type="EMBL" id="CAF1155107.1"/>
    </source>
</evidence>